<gene>
    <name evidence="2" type="ORF">EZS27_026868</name>
</gene>
<dbReference type="AlphaFoldDB" id="A0A5J4QQE4"/>
<dbReference type="Pfam" id="PF06114">
    <property type="entry name" value="Peptidase_M78"/>
    <property type="match status" value="1"/>
</dbReference>
<dbReference type="InterPro" id="IPR052345">
    <property type="entry name" value="Rad_response_metalloprotease"/>
</dbReference>
<organism evidence="2">
    <name type="scientific">termite gut metagenome</name>
    <dbReference type="NCBI Taxonomy" id="433724"/>
    <lineage>
        <taxon>unclassified sequences</taxon>
        <taxon>metagenomes</taxon>
        <taxon>organismal metagenomes</taxon>
    </lineage>
</organism>
<reference evidence="2" key="1">
    <citation type="submission" date="2019-03" db="EMBL/GenBank/DDBJ databases">
        <title>Single cell metagenomics reveals metabolic interactions within the superorganism composed of flagellate Streblomastix strix and complex community of Bacteroidetes bacteria on its surface.</title>
        <authorList>
            <person name="Treitli S.C."/>
            <person name="Kolisko M."/>
            <person name="Husnik F."/>
            <person name="Keeling P."/>
            <person name="Hampl V."/>
        </authorList>
    </citation>
    <scope>NUCLEOTIDE SEQUENCE</scope>
    <source>
        <strain evidence="2">STM</strain>
    </source>
</reference>
<dbReference type="PANTHER" id="PTHR43236:SF2">
    <property type="entry name" value="BLL0069 PROTEIN"/>
    <property type="match status" value="1"/>
</dbReference>
<dbReference type="EMBL" id="SNRY01002740">
    <property type="protein sequence ID" value="KAA6323722.1"/>
    <property type="molecule type" value="Genomic_DNA"/>
</dbReference>
<dbReference type="PANTHER" id="PTHR43236">
    <property type="entry name" value="ANTITOXIN HIGA1"/>
    <property type="match status" value="1"/>
</dbReference>
<proteinExistence type="predicted"/>
<accession>A0A5J4QQE4</accession>
<protein>
    <recommendedName>
        <fullName evidence="1">IrrE N-terminal-like domain-containing protein</fullName>
    </recommendedName>
</protein>
<evidence type="ECO:0000259" key="1">
    <source>
        <dbReference type="Pfam" id="PF06114"/>
    </source>
</evidence>
<evidence type="ECO:0000313" key="2">
    <source>
        <dbReference type="EMBL" id="KAA6323722.1"/>
    </source>
</evidence>
<feature type="domain" description="IrrE N-terminal-like" evidence="1">
    <location>
        <begin position="35"/>
        <end position="123"/>
    </location>
</feature>
<dbReference type="Gene3D" id="1.10.10.2910">
    <property type="match status" value="1"/>
</dbReference>
<sequence length="140" mass="16118">MIINNGVIAAQRLLDEFGLENLKDFSVEDLIYARDILLEEKKISNSDGRIVFGNTKTKISINSEIKYIGRRRFTLAHELGHFELHHNKNTHLEDNTLTLDYFKNGGQEYEANQFATELLMPNQGNCIKININRKGFTFTV</sequence>
<name>A0A5J4QQE4_9ZZZZ</name>
<dbReference type="InterPro" id="IPR010359">
    <property type="entry name" value="IrrE_HExxH"/>
</dbReference>
<comment type="caution">
    <text evidence="2">The sequence shown here is derived from an EMBL/GenBank/DDBJ whole genome shotgun (WGS) entry which is preliminary data.</text>
</comment>